<evidence type="ECO:0000256" key="4">
    <source>
        <dbReference type="ARBA" id="ARBA00023125"/>
    </source>
</evidence>
<dbReference type="CDD" id="cd17555">
    <property type="entry name" value="REC_RssB-like"/>
    <property type="match status" value="1"/>
</dbReference>
<proteinExistence type="predicted"/>
<evidence type="ECO:0000313" key="8">
    <source>
        <dbReference type="EMBL" id="GAA4649238.1"/>
    </source>
</evidence>
<feature type="modified residue" description="4-aspartylphosphate" evidence="6">
    <location>
        <position position="56"/>
    </location>
</feature>
<evidence type="ECO:0000313" key="9">
    <source>
        <dbReference type="Proteomes" id="UP001500604"/>
    </source>
</evidence>
<dbReference type="Gene3D" id="3.40.50.2300">
    <property type="match status" value="1"/>
</dbReference>
<dbReference type="SMART" id="SM00331">
    <property type="entry name" value="PP2C_SIG"/>
    <property type="match status" value="1"/>
</dbReference>
<evidence type="ECO:0000259" key="7">
    <source>
        <dbReference type="PROSITE" id="PS50110"/>
    </source>
</evidence>
<reference evidence="9" key="1">
    <citation type="journal article" date="2019" name="Int. J. Syst. Evol. Microbiol.">
        <title>The Global Catalogue of Microorganisms (GCM) 10K type strain sequencing project: providing services to taxonomists for standard genome sequencing and annotation.</title>
        <authorList>
            <consortium name="The Broad Institute Genomics Platform"/>
            <consortium name="The Broad Institute Genome Sequencing Center for Infectious Disease"/>
            <person name="Wu L."/>
            <person name="Ma J."/>
        </authorList>
    </citation>
    <scope>NUCLEOTIDE SEQUENCE [LARGE SCALE GENOMIC DNA]</scope>
    <source>
        <strain evidence="9">JCM 17805</strain>
    </source>
</reference>
<dbReference type="InterPro" id="IPR036457">
    <property type="entry name" value="PPM-type-like_dom_sf"/>
</dbReference>
<sequence>MTAGSSRLLVIDDDAIVRDSIVAYLEDSGFEILQADNGESGLAVFTECKPDLVLCDLRMPRMDGLALLRKVHEISPETPFIVVSGAGVMADVVEALRLGASDYIIKPIVDLEVLEYAIKRALDSADLAAQNRKYRESLEEAIQSLKESLDVLRADQKAGRQVQLKMLPPRPFVFQGYQLDYKIYPSLYLSGDFVDYFPVNDHCFGFYLADVSGHGASSAFVTVLLKNMFLTLLQEYRSKSRMGTVKPSYVLKYLNQGLLATGLGKHVTVFGGVVDTRAHTLTYAFGGHYPFPILASREKTVLIERNGLPVGLFEDASFDDVTIDLPRDFSLTVFSDGILEVLPQKTLKEKEDYLLSVISEGATTAEALMRRLNLDDIHETPDDIALLVLANTTE</sequence>
<dbReference type="InterPro" id="IPR001789">
    <property type="entry name" value="Sig_transdc_resp-reg_receiver"/>
</dbReference>
<evidence type="ECO:0000256" key="5">
    <source>
        <dbReference type="ARBA" id="ARBA00023163"/>
    </source>
</evidence>
<accession>A0ABP8V1D2</accession>
<dbReference type="PROSITE" id="PS50110">
    <property type="entry name" value="RESPONSE_REGULATORY"/>
    <property type="match status" value="1"/>
</dbReference>
<feature type="domain" description="Response regulatory" evidence="7">
    <location>
        <begin position="7"/>
        <end position="121"/>
    </location>
</feature>
<evidence type="ECO:0000256" key="1">
    <source>
        <dbReference type="ARBA" id="ARBA00022553"/>
    </source>
</evidence>
<dbReference type="SUPFAM" id="SSF52172">
    <property type="entry name" value="CheY-like"/>
    <property type="match status" value="1"/>
</dbReference>
<comment type="caution">
    <text evidence="8">The sequence shown here is derived from an EMBL/GenBank/DDBJ whole genome shotgun (WGS) entry which is preliminary data.</text>
</comment>
<dbReference type="InterPro" id="IPR011006">
    <property type="entry name" value="CheY-like_superfamily"/>
</dbReference>
<gene>
    <name evidence="8" type="ORF">GCM10023116_15120</name>
</gene>
<organism evidence="8 9">
    <name type="scientific">Kistimonas scapharcae</name>
    <dbReference type="NCBI Taxonomy" id="1036133"/>
    <lineage>
        <taxon>Bacteria</taxon>
        <taxon>Pseudomonadati</taxon>
        <taxon>Pseudomonadota</taxon>
        <taxon>Gammaproteobacteria</taxon>
        <taxon>Oceanospirillales</taxon>
        <taxon>Endozoicomonadaceae</taxon>
        <taxon>Kistimonas</taxon>
    </lineage>
</organism>
<evidence type="ECO:0000256" key="6">
    <source>
        <dbReference type="PROSITE-ProRule" id="PRU00169"/>
    </source>
</evidence>
<dbReference type="InterPro" id="IPR001932">
    <property type="entry name" value="PPM-type_phosphatase-like_dom"/>
</dbReference>
<keyword evidence="4" id="KW-0238">DNA-binding</keyword>
<keyword evidence="3" id="KW-0805">Transcription regulation</keyword>
<keyword evidence="9" id="KW-1185">Reference proteome</keyword>
<keyword evidence="5" id="KW-0804">Transcription</keyword>
<evidence type="ECO:0000256" key="2">
    <source>
        <dbReference type="ARBA" id="ARBA00023012"/>
    </source>
</evidence>
<dbReference type="Gene3D" id="3.60.40.10">
    <property type="entry name" value="PPM-type phosphatase domain"/>
    <property type="match status" value="1"/>
</dbReference>
<keyword evidence="1 6" id="KW-0597">Phosphoprotein</keyword>
<keyword evidence="2" id="KW-0902">Two-component regulatory system</keyword>
<dbReference type="Gene3D" id="1.20.5.390">
    <property type="entry name" value="L1 transposable element, trimerization domain"/>
    <property type="match status" value="1"/>
</dbReference>
<dbReference type="Pfam" id="PF07228">
    <property type="entry name" value="SpoIIE"/>
    <property type="match status" value="1"/>
</dbReference>
<dbReference type="InterPro" id="IPR049510">
    <property type="entry name" value="RssB-like_REC"/>
</dbReference>
<dbReference type="PANTHER" id="PTHR48111:SF1">
    <property type="entry name" value="TWO-COMPONENT RESPONSE REGULATOR ORR33"/>
    <property type="match status" value="1"/>
</dbReference>
<dbReference type="RefSeq" id="WP_345195019.1">
    <property type="nucleotide sequence ID" value="NZ_BAABFL010000126.1"/>
</dbReference>
<evidence type="ECO:0000256" key="3">
    <source>
        <dbReference type="ARBA" id="ARBA00023015"/>
    </source>
</evidence>
<dbReference type="SMART" id="SM00448">
    <property type="entry name" value="REC"/>
    <property type="match status" value="1"/>
</dbReference>
<dbReference type="EMBL" id="BAABFL010000126">
    <property type="protein sequence ID" value="GAA4649238.1"/>
    <property type="molecule type" value="Genomic_DNA"/>
</dbReference>
<dbReference type="PANTHER" id="PTHR48111">
    <property type="entry name" value="REGULATOR OF RPOS"/>
    <property type="match status" value="1"/>
</dbReference>
<dbReference type="Proteomes" id="UP001500604">
    <property type="component" value="Unassembled WGS sequence"/>
</dbReference>
<dbReference type="InterPro" id="IPR039420">
    <property type="entry name" value="WalR-like"/>
</dbReference>
<dbReference type="Pfam" id="PF00072">
    <property type="entry name" value="Response_reg"/>
    <property type="match status" value="1"/>
</dbReference>
<protein>
    <submittedName>
        <fullName evidence="8">SpoIIE family protein phosphatase</fullName>
    </submittedName>
</protein>
<name>A0ABP8V1D2_9GAMM</name>